<sequence length="471" mass="53163">MKTLLLITLSSFLLLHSGFAAKPNVLFLFADDLTYEAVRAFGHTDIDTPNLDRLAARGTTFTRAYNMGSWSGAVCVASRTMLNTGRSVWSADAVYNTTDKERQNGVLWPQLMSKAGYRTYITGKWHLKTNAAKCFDVAADVREGMPKTVPTSYNRPIENQTDSWSPYDKTLGGYWEGGRHWSEVVRDHTLEFFTDAKQQQKPFFIYAAFNAPHDPRQAPKKYQDMYPLSRMQMPQNFIPEYPYKEAMGCPHTLRDENLAPMPRTELAVKTHRSEYYALITHLDVQIGKILDALDASGLADNTWIFFTADHGLAVGHHGLIGKQNMYDHSVRVPFIVAGPGVDKGAKNDNAIYLQDVMATALDLAEAEKPQHVFFHSLLPLLKGTQKQSSYESVYGAYLELQRAVTHDGWKLIAYPKAKVTRLYHLSDDPQEMNDLAGKPEHAAKKKEMYERLVKLSADLGDKVDLRKVFGE</sequence>
<dbReference type="InterPro" id="IPR017850">
    <property type="entry name" value="Alkaline_phosphatase_core_sf"/>
</dbReference>
<keyword evidence="6" id="KW-0106">Calcium</keyword>
<gene>
    <name evidence="9" type="ORF">ACFQDI_23305</name>
</gene>
<dbReference type="Gene3D" id="3.40.720.10">
    <property type="entry name" value="Alkaline Phosphatase, subunit A"/>
    <property type="match status" value="1"/>
</dbReference>
<evidence type="ECO:0000256" key="4">
    <source>
        <dbReference type="ARBA" id="ARBA00022729"/>
    </source>
</evidence>
<evidence type="ECO:0000259" key="8">
    <source>
        <dbReference type="Pfam" id="PF00884"/>
    </source>
</evidence>
<dbReference type="InterPro" id="IPR000917">
    <property type="entry name" value="Sulfatase_N"/>
</dbReference>
<evidence type="ECO:0000256" key="6">
    <source>
        <dbReference type="ARBA" id="ARBA00022837"/>
    </source>
</evidence>
<keyword evidence="4 7" id="KW-0732">Signal</keyword>
<reference evidence="10" key="1">
    <citation type="journal article" date="2019" name="Int. J. Syst. Evol. Microbiol.">
        <title>The Global Catalogue of Microorganisms (GCM) 10K type strain sequencing project: providing services to taxonomists for standard genome sequencing and annotation.</title>
        <authorList>
            <consortium name="The Broad Institute Genomics Platform"/>
            <consortium name="The Broad Institute Genome Sequencing Center for Infectious Disease"/>
            <person name="Wu L."/>
            <person name="Ma J."/>
        </authorList>
    </citation>
    <scope>NUCLEOTIDE SEQUENCE [LARGE SCALE GENOMIC DNA]</scope>
    <source>
        <strain evidence="10">CGMCC 4.1469</strain>
    </source>
</reference>
<comment type="cofactor">
    <cofactor evidence="1">
        <name>Ca(2+)</name>
        <dbReference type="ChEBI" id="CHEBI:29108"/>
    </cofactor>
</comment>
<organism evidence="9 10">
    <name type="scientific">Prosthecobacter fluviatilis</name>
    <dbReference type="NCBI Taxonomy" id="445931"/>
    <lineage>
        <taxon>Bacteria</taxon>
        <taxon>Pseudomonadati</taxon>
        <taxon>Verrucomicrobiota</taxon>
        <taxon>Verrucomicrobiia</taxon>
        <taxon>Verrucomicrobiales</taxon>
        <taxon>Verrucomicrobiaceae</taxon>
        <taxon>Prosthecobacter</taxon>
    </lineage>
</organism>
<dbReference type="SUPFAM" id="SSF53649">
    <property type="entry name" value="Alkaline phosphatase-like"/>
    <property type="match status" value="1"/>
</dbReference>
<feature type="chain" id="PRO_5046517644" evidence="7">
    <location>
        <begin position="21"/>
        <end position="471"/>
    </location>
</feature>
<name>A0ABW0KZH2_9BACT</name>
<evidence type="ECO:0000256" key="1">
    <source>
        <dbReference type="ARBA" id="ARBA00001913"/>
    </source>
</evidence>
<evidence type="ECO:0000256" key="5">
    <source>
        <dbReference type="ARBA" id="ARBA00022801"/>
    </source>
</evidence>
<evidence type="ECO:0000256" key="7">
    <source>
        <dbReference type="SAM" id="SignalP"/>
    </source>
</evidence>
<dbReference type="PANTHER" id="PTHR42693:SF42">
    <property type="entry name" value="ARYLSULFATASE G"/>
    <property type="match status" value="1"/>
</dbReference>
<evidence type="ECO:0000313" key="10">
    <source>
        <dbReference type="Proteomes" id="UP001596052"/>
    </source>
</evidence>
<dbReference type="PANTHER" id="PTHR42693">
    <property type="entry name" value="ARYLSULFATASE FAMILY MEMBER"/>
    <property type="match status" value="1"/>
</dbReference>
<dbReference type="RefSeq" id="WP_377171533.1">
    <property type="nucleotide sequence ID" value="NZ_JBHSMQ010000013.1"/>
</dbReference>
<feature type="domain" description="Sulfatase N-terminal" evidence="8">
    <location>
        <begin position="23"/>
        <end position="365"/>
    </location>
</feature>
<protein>
    <submittedName>
        <fullName evidence="9">Sulfatase-like hydrolase/transferase</fullName>
    </submittedName>
</protein>
<comment type="similarity">
    <text evidence="2">Belongs to the sulfatase family.</text>
</comment>
<feature type="signal peptide" evidence="7">
    <location>
        <begin position="1"/>
        <end position="20"/>
    </location>
</feature>
<dbReference type="InterPro" id="IPR050738">
    <property type="entry name" value="Sulfatase"/>
</dbReference>
<keyword evidence="3" id="KW-0479">Metal-binding</keyword>
<proteinExistence type="inferred from homology"/>
<dbReference type="CDD" id="cd16155">
    <property type="entry name" value="sulfatase_like"/>
    <property type="match status" value="1"/>
</dbReference>
<evidence type="ECO:0000256" key="3">
    <source>
        <dbReference type="ARBA" id="ARBA00022723"/>
    </source>
</evidence>
<keyword evidence="5" id="KW-0378">Hydrolase</keyword>
<evidence type="ECO:0000313" key="9">
    <source>
        <dbReference type="EMBL" id="MFC5457816.1"/>
    </source>
</evidence>
<keyword evidence="10" id="KW-1185">Reference proteome</keyword>
<dbReference type="Pfam" id="PF00884">
    <property type="entry name" value="Sulfatase"/>
    <property type="match status" value="1"/>
</dbReference>
<comment type="caution">
    <text evidence="9">The sequence shown here is derived from an EMBL/GenBank/DDBJ whole genome shotgun (WGS) entry which is preliminary data.</text>
</comment>
<dbReference type="EMBL" id="JBHSMQ010000013">
    <property type="protein sequence ID" value="MFC5457816.1"/>
    <property type="molecule type" value="Genomic_DNA"/>
</dbReference>
<evidence type="ECO:0000256" key="2">
    <source>
        <dbReference type="ARBA" id="ARBA00008779"/>
    </source>
</evidence>
<dbReference type="Proteomes" id="UP001596052">
    <property type="component" value="Unassembled WGS sequence"/>
</dbReference>
<accession>A0ABW0KZH2</accession>